<keyword evidence="1 4" id="KW-0489">Methyltransferase</keyword>
<dbReference type="Pfam" id="PF00588">
    <property type="entry name" value="SpoU_methylase"/>
    <property type="match status" value="1"/>
</dbReference>
<evidence type="ECO:0000256" key="1">
    <source>
        <dbReference type="ARBA" id="ARBA00022603"/>
    </source>
</evidence>
<comment type="caution">
    <text evidence="4">The sequence shown here is derived from an EMBL/GenBank/DDBJ whole genome shotgun (WGS) entry which is preliminary data.</text>
</comment>
<organism evidence="4 5">
    <name type="scientific">candidate division WWE3 bacterium</name>
    <dbReference type="NCBI Taxonomy" id="2053526"/>
    <lineage>
        <taxon>Bacteria</taxon>
        <taxon>Katanobacteria</taxon>
    </lineage>
</organism>
<dbReference type="PANTHER" id="PTHR43191:SF2">
    <property type="entry name" value="RRNA METHYLTRANSFERASE 3, MITOCHONDRIAL"/>
    <property type="match status" value="1"/>
</dbReference>
<evidence type="ECO:0000256" key="2">
    <source>
        <dbReference type="ARBA" id="ARBA00022679"/>
    </source>
</evidence>
<dbReference type="InterPro" id="IPR029028">
    <property type="entry name" value="Alpha/beta_knot_MTases"/>
</dbReference>
<reference evidence="4" key="2">
    <citation type="journal article" date="2021" name="Microbiome">
        <title>Successional dynamics and alternative stable states in a saline activated sludge microbial community over 9 years.</title>
        <authorList>
            <person name="Wang Y."/>
            <person name="Ye J."/>
            <person name="Ju F."/>
            <person name="Liu L."/>
            <person name="Boyd J.A."/>
            <person name="Deng Y."/>
            <person name="Parks D.H."/>
            <person name="Jiang X."/>
            <person name="Yin X."/>
            <person name="Woodcroft B.J."/>
            <person name="Tyson G.W."/>
            <person name="Hugenholtz P."/>
            <person name="Polz M.F."/>
            <person name="Zhang T."/>
        </authorList>
    </citation>
    <scope>NUCLEOTIDE SEQUENCE</scope>
    <source>
        <strain evidence="4">HKST-UBA01</strain>
    </source>
</reference>
<dbReference type="GO" id="GO:0006396">
    <property type="term" value="P:RNA processing"/>
    <property type="evidence" value="ECO:0007669"/>
    <property type="project" value="InterPro"/>
</dbReference>
<dbReference type="AlphaFoldDB" id="A0A955RP35"/>
<name>A0A955RP35_UNCKA</name>
<keyword evidence="2" id="KW-0808">Transferase</keyword>
<gene>
    <name evidence="4" type="ORF">KC571_00405</name>
</gene>
<evidence type="ECO:0000259" key="3">
    <source>
        <dbReference type="Pfam" id="PF00588"/>
    </source>
</evidence>
<accession>A0A955RP35</accession>
<evidence type="ECO:0000313" key="4">
    <source>
        <dbReference type="EMBL" id="MCA9389844.1"/>
    </source>
</evidence>
<feature type="domain" description="tRNA/rRNA methyltransferase SpoU type" evidence="3">
    <location>
        <begin position="95"/>
        <end position="232"/>
    </location>
</feature>
<reference evidence="4" key="1">
    <citation type="submission" date="2020-04" db="EMBL/GenBank/DDBJ databases">
        <authorList>
            <person name="Zhang T."/>
        </authorList>
    </citation>
    <scope>NUCLEOTIDE SEQUENCE</scope>
    <source>
        <strain evidence="4">HKST-UBA01</strain>
    </source>
</reference>
<dbReference type="GO" id="GO:0032259">
    <property type="term" value="P:methylation"/>
    <property type="evidence" value="ECO:0007669"/>
    <property type="project" value="UniProtKB-KW"/>
</dbReference>
<dbReference type="Proteomes" id="UP000701698">
    <property type="component" value="Unassembled WGS sequence"/>
</dbReference>
<dbReference type="InterPro" id="IPR001537">
    <property type="entry name" value="SpoU_MeTrfase"/>
</dbReference>
<dbReference type="GO" id="GO:0003723">
    <property type="term" value="F:RNA binding"/>
    <property type="evidence" value="ECO:0007669"/>
    <property type="project" value="InterPro"/>
</dbReference>
<dbReference type="InterPro" id="IPR051259">
    <property type="entry name" value="rRNA_Methyltransferase"/>
</dbReference>
<sequence>MPKKYKKKLDYSFTQGVYPTIELLTHKPEAVQQVFIHPNSTKNSGIDKIKHLCRKNRIRLEQTVQIFNRLKSPQNTYAIAFFDKYTESLSATEDHVLLMQPSDMGNIGTTIRTMLGFGCNQLAIIRPAVDVFHPKAVRASMGALFQIQVQYFESFREYREQFQDHHLYFYTLEDGNDSESAKMQTPATYVFGNEGEGIPHMYLEEGTAVQIPFETQKIDSLNLSVAIGIALHQRYIQKTS</sequence>
<dbReference type="Gene3D" id="3.40.1280.10">
    <property type="match status" value="1"/>
</dbReference>
<dbReference type="InterPro" id="IPR029026">
    <property type="entry name" value="tRNA_m1G_MTases_N"/>
</dbReference>
<dbReference type="SUPFAM" id="SSF75217">
    <property type="entry name" value="alpha/beta knot"/>
    <property type="match status" value="1"/>
</dbReference>
<proteinExistence type="predicted"/>
<dbReference type="PANTHER" id="PTHR43191">
    <property type="entry name" value="RRNA METHYLTRANSFERASE 3"/>
    <property type="match status" value="1"/>
</dbReference>
<dbReference type="GO" id="GO:0008173">
    <property type="term" value="F:RNA methyltransferase activity"/>
    <property type="evidence" value="ECO:0007669"/>
    <property type="project" value="InterPro"/>
</dbReference>
<dbReference type="EMBL" id="JAGQKX010000005">
    <property type="protein sequence ID" value="MCA9389844.1"/>
    <property type="molecule type" value="Genomic_DNA"/>
</dbReference>
<dbReference type="CDD" id="cd18082">
    <property type="entry name" value="SpoU-like_family"/>
    <property type="match status" value="1"/>
</dbReference>
<protein>
    <submittedName>
        <fullName evidence="4">TrmH family RNA methyltransferase</fullName>
    </submittedName>
</protein>
<evidence type="ECO:0000313" key="5">
    <source>
        <dbReference type="Proteomes" id="UP000701698"/>
    </source>
</evidence>